<evidence type="ECO:0008006" key="3">
    <source>
        <dbReference type="Google" id="ProtNLM"/>
    </source>
</evidence>
<dbReference type="RefSeq" id="WP_050670466.1">
    <property type="nucleotide sequence ID" value="NZ_LAIR01000002.1"/>
</dbReference>
<gene>
    <name evidence="1" type="ORF">VV01_14340</name>
</gene>
<dbReference type="OrthoDB" id="3266819at2"/>
<dbReference type="Pfam" id="PF10698">
    <property type="entry name" value="DUF2505"/>
    <property type="match status" value="1"/>
</dbReference>
<organism evidence="1 2">
    <name type="scientific">Luteipulveratus halotolerans</name>
    <dbReference type="NCBI Taxonomy" id="1631356"/>
    <lineage>
        <taxon>Bacteria</taxon>
        <taxon>Bacillati</taxon>
        <taxon>Actinomycetota</taxon>
        <taxon>Actinomycetes</taxon>
        <taxon>Micrococcales</taxon>
        <taxon>Dermacoccaceae</taxon>
        <taxon>Luteipulveratus</taxon>
    </lineage>
</organism>
<dbReference type="InterPro" id="IPR019639">
    <property type="entry name" value="DUF2505"/>
</dbReference>
<dbReference type="EMBL" id="LAIR01000002">
    <property type="protein sequence ID" value="KNX38055.1"/>
    <property type="molecule type" value="Genomic_DNA"/>
</dbReference>
<evidence type="ECO:0000313" key="1">
    <source>
        <dbReference type="EMBL" id="KNX38055.1"/>
    </source>
</evidence>
<protein>
    <recommendedName>
        <fullName evidence="3">DUF2505 domain-containing protein</fullName>
    </recommendedName>
</protein>
<dbReference type="AlphaFoldDB" id="A0A0L6CKB2"/>
<dbReference type="Gene3D" id="3.30.530.20">
    <property type="match status" value="1"/>
</dbReference>
<comment type="caution">
    <text evidence="1">The sequence shown here is derived from an EMBL/GenBank/DDBJ whole genome shotgun (WGS) entry which is preliminary data.</text>
</comment>
<dbReference type="InterPro" id="IPR023393">
    <property type="entry name" value="START-like_dom_sf"/>
</dbReference>
<dbReference type="Proteomes" id="UP000037397">
    <property type="component" value="Unassembled WGS sequence"/>
</dbReference>
<evidence type="ECO:0000313" key="2">
    <source>
        <dbReference type="Proteomes" id="UP000037397"/>
    </source>
</evidence>
<accession>A0A0L6CKB2</accession>
<reference evidence="2" key="1">
    <citation type="submission" date="2015-03" db="EMBL/GenBank/DDBJ databases">
        <title>Luteipulveratus halotolerans sp. nov., a novel actinobacterium (Dermacoccaceae) from Sarawak, Malaysia.</title>
        <authorList>
            <person name="Juboi H."/>
            <person name="Basik A."/>
            <person name="Shamsul S.S."/>
            <person name="Arnold P."/>
            <person name="Schmitt E.K."/>
            <person name="Sanglier J.-J."/>
            <person name="Yeo T."/>
        </authorList>
    </citation>
    <scope>NUCLEOTIDE SEQUENCE [LARGE SCALE GENOMIC DNA]</scope>
    <source>
        <strain evidence="2">C296001</strain>
    </source>
</reference>
<sequence length="165" mass="17880">MQITHSWTVTTDPDQAYADTTQVEFQNDKCEEAGALRYECEVTEQDGGHVVTVKRLMPSGDVPDLVKKIVGDKVDIVEVVTWGAREADGSRQGVLDVAFKGQPISLKGTTRIEPDGTGSKVTVDADLRAKIPVVGGKIEKMSGPEVLKSLQAEETTSYAWAERSS</sequence>
<proteinExistence type="predicted"/>
<keyword evidence="2" id="KW-1185">Reference proteome</keyword>
<name>A0A0L6CKB2_9MICO</name>
<dbReference type="STRING" id="1631356.VV01_14340"/>